<dbReference type="EMBL" id="FUKW01000146">
    <property type="protein sequence ID" value="SJN43836.1"/>
    <property type="molecule type" value="Genomic_DNA"/>
</dbReference>
<reference evidence="1 2" key="1">
    <citation type="submission" date="2017-02" db="EMBL/GenBank/DDBJ databases">
        <authorList>
            <person name="Peterson S.W."/>
        </authorList>
    </citation>
    <scope>NUCLEOTIDE SEQUENCE [LARGE SCALE GENOMIC DNA]</scope>
    <source>
        <strain evidence="1 2">42ea</strain>
    </source>
</reference>
<gene>
    <name evidence="1" type="ORF">FM115_10235</name>
</gene>
<evidence type="ECO:0000313" key="1">
    <source>
        <dbReference type="EMBL" id="SJN43836.1"/>
    </source>
</evidence>
<accession>A0A1R4KHL2</accession>
<organism evidence="1 2">
    <name type="scientific">Marinilactibacillus psychrotolerans 42ea</name>
    <dbReference type="NCBI Taxonomy" id="1255609"/>
    <lineage>
        <taxon>Bacteria</taxon>
        <taxon>Bacillati</taxon>
        <taxon>Bacillota</taxon>
        <taxon>Bacilli</taxon>
        <taxon>Lactobacillales</taxon>
        <taxon>Carnobacteriaceae</taxon>
        <taxon>Marinilactibacillus</taxon>
    </lineage>
</organism>
<proteinExistence type="predicted"/>
<dbReference type="AlphaFoldDB" id="A0A1R4KHL2"/>
<dbReference type="Proteomes" id="UP000195611">
    <property type="component" value="Unassembled WGS sequence"/>
</dbReference>
<sequence>MSDIKVKLDKKEVPKGMTLMESKLLSERLSHKISYSTGRKRPRNFSEKKTLLRWEKERNGEKIGHI</sequence>
<name>A0A1R4KHL2_9LACT</name>
<evidence type="ECO:0000313" key="2">
    <source>
        <dbReference type="Proteomes" id="UP000195611"/>
    </source>
</evidence>
<protein>
    <submittedName>
        <fullName evidence="1">Uncharacterized protein</fullName>
    </submittedName>
</protein>
<dbReference type="RefSeq" id="WP_087059902.1">
    <property type="nucleotide sequence ID" value="NZ_FUKW01000146.1"/>
</dbReference>